<feature type="domain" description="FAD-binding PCMH-type" evidence="4">
    <location>
        <begin position="52"/>
        <end position="230"/>
    </location>
</feature>
<evidence type="ECO:0000256" key="1">
    <source>
        <dbReference type="ARBA" id="ARBA00008000"/>
    </source>
</evidence>
<dbReference type="InterPro" id="IPR036318">
    <property type="entry name" value="FAD-bd_PCMH-like_sf"/>
</dbReference>
<dbReference type="PANTHER" id="PTHR42934">
    <property type="entry name" value="GLYCOLATE OXIDASE SUBUNIT GLCD"/>
    <property type="match status" value="1"/>
</dbReference>
<dbReference type="InterPro" id="IPR016164">
    <property type="entry name" value="FAD-linked_Oxase-like_C"/>
</dbReference>
<feature type="domain" description="FAD-binding PCMH-type" evidence="4">
    <location>
        <begin position="333"/>
        <end position="510"/>
    </location>
</feature>
<protein>
    <submittedName>
        <fullName evidence="6">Glycolate oxidase subunit GlcD</fullName>
    </submittedName>
</protein>
<keyword evidence="5" id="KW-1185">Reference proteome</keyword>
<dbReference type="InterPro" id="IPR004113">
    <property type="entry name" value="FAD-bd_oxidored_4_C"/>
</dbReference>
<dbReference type="GO" id="GO:0003824">
    <property type="term" value="F:catalytic activity"/>
    <property type="evidence" value="ECO:0007669"/>
    <property type="project" value="InterPro"/>
</dbReference>
<dbReference type="InterPro" id="IPR016169">
    <property type="entry name" value="FAD-bd_PCMH_sub2"/>
</dbReference>
<evidence type="ECO:0000313" key="6">
    <source>
        <dbReference type="WBParaSite" id="L893_g7716.t1"/>
    </source>
</evidence>
<keyword evidence="2" id="KW-0285">Flavoprotein</keyword>
<dbReference type="InterPro" id="IPR016166">
    <property type="entry name" value="FAD-bd_PCMH"/>
</dbReference>
<sequence length="603" mass="64823">MSLRYDEKLDGVLPRVDKMQLLSRLRDDIPGLDVLHTDEQLHPYECDGLSVYRAKPLLVVLPRNVEQVQAVMRLAHEVGVPVVARGAGTGLSGGAMPLEQGILLVMARLNQILDLDPVAGIARVQPGVRNIAISQAAQPFGLYYAPDPSSQIACSIGGNVAENAGGVHCLKYGLTVHNILRLEVITVTGERLILGSEALDTPGFDLMALFTGSEGMLGVVTEITVKLLARPPCTVVLLASFDEVEKAADAVAQIIAQGIVPAGLEMMDQMSIRAAEDFIHAGYPVDAQAILLCEIDGALEDVQDDVARVEQKTAELSEEYGLRVANVFHAGDGNMHPLILFDANEPGELERAEALGGKILELCVEGGNTKSFLGKAVQGQELSLVGHEGVVDYDPAELVVTVRAGTSLQALETVLNEQGQCLPFEPPLFDGQATVGGATACGLSGPRRPWVGSLRDYVLGCRLISGMGTHMRFGGQVMKNVAGYDVSRLMVGAQGSLGVITEVSFKVLPRPRSRASLVLEVDQQEIAGLLRSWRDQSRPITGAAWQDGRLYLRLEGGDSSVQLAQEQIGGEALDLSYWDDLCEQRLEFFKQPGTLWRIALPVD</sequence>
<evidence type="ECO:0000313" key="5">
    <source>
        <dbReference type="Proteomes" id="UP000095287"/>
    </source>
</evidence>
<name>A0A1I8ANW9_9BILA</name>
<dbReference type="SUPFAM" id="SSF56176">
    <property type="entry name" value="FAD-binding/transporter-associated domain-like"/>
    <property type="match status" value="2"/>
</dbReference>
<dbReference type="AlphaFoldDB" id="A0A1I8ANW9"/>
<keyword evidence="3" id="KW-0274">FAD</keyword>
<dbReference type="Gene3D" id="3.30.465.10">
    <property type="match status" value="2"/>
</dbReference>
<reference evidence="6" key="1">
    <citation type="submission" date="2016-11" db="UniProtKB">
        <authorList>
            <consortium name="WormBaseParasite"/>
        </authorList>
    </citation>
    <scope>IDENTIFICATION</scope>
</reference>
<dbReference type="NCBIfam" id="NF008439">
    <property type="entry name" value="PRK11282.1"/>
    <property type="match status" value="1"/>
</dbReference>
<dbReference type="InterPro" id="IPR051914">
    <property type="entry name" value="FAD-linked_OxidoTrans_Type4"/>
</dbReference>
<organism evidence="5 6">
    <name type="scientific">Steinernema glaseri</name>
    <dbReference type="NCBI Taxonomy" id="37863"/>
    <lineage>
        <taxon>Eukaryota</taxon>
        <taxon>Metazoa</taxon>
        <taxon>Ecdysozoa</taxon>
        <taxon>Nematoda</taxon>
        <taxon>Chromadorea</taxon>
        <taxon>Rhabditida</taxon>
        <taxon>Tylenchina</taxon>
        <taxon>Panagrolaimomorpha</taxon>
        <taxon>Strongyloidoidea</taxon>
        <taxon>Steinernematidae</taxon>
        <taxon>Steinernema</taxon>
    </lineage>
</organism>
<evidence type="ECO:0000256" key="3">
    <source>
        <dbReference type="ARBA" id="ARBA00022827"/>
    </source>
</evidence>
<dbReference type="PANTHER" id="PTHR42934:SF1">
    <property type="entry name" value="GLYCOLATE OXIDASE SUBUNIT GLCD"/>
    <property type="match status" value="1"/>
</dbReference>
<dbReference type="InterPro" id="IPR006094">
    <property type="entry name" value="Oxid_FAD_bind_N"/>
</dbReference>
<dbReference type="SUPFAM" id="SSF55103">
    <property type="entry name" value="FAD-linked oxidases, C-terminal domain"/>
    <property type="match status" value="1"/>
</dbReference>
<dbReference type="Gene3D" id="3.30.70.2740">
    <property type="match status" value="1"/>
</dbReference>
<dbReference type="PROSITE" id="PS51387">
    <property type="entry name" value="FAD_PCMH"/>
    <property type="match status" value="2"/>
</dbReference>
<dbReference type="Proteomes" id="UP000095287">
    <property type="component" value="Unplaced"/>
</dbReference>
<dbReference type="Pfam" id="PF01565">
    <property type="entry name" value="FAD_binding_4"/>
    <property type="match status" value="2"/>
</dbReference>
<proteinExistence type="inferred from homology"/>
<dbReference type="WBParaSite" id="L893_g7716.t1">
    <property type="protein sequence ID" value="L893_g7716.t1"/>
    <property type="gene ID" value="L893_g7716"/>
</dbReference>
<comment type="similarity">
    <text evidence="1">Belongs to the FAD-binding oxidoreductase/transferase type 4 family.</text>
</comment>
<evidence type="ECO:0000259" key="4">
    <source>
        <dbReference type="PROSITE" id="PS51387"/>
    </source>
</evidence>
<accession>A0A1I8ANW9</accession>
<dbReference type="GO" id="GO:0071949">
    <property type="term" value="F:FAD binding"/>
    <property type="evidence" value="ECO:0007669"/>
    <property type="project" value="InterPro"/>
</dbReference>
<evidence type="ECO:0000256" key="2">
    <source>
        <dbReference type="ARBA" id="ARBA00022630"/>
    </source>
</evidence>
<dbReference type="Pfam" id="PF02913">
    <property type="entry name" value="FAD-oxidase_C"/>
    <property type="match status" value="1"/>
</dbReference>